<keyword evidence="7 9" id="KW-0472">Membrane</keyword>
<dbReference type="RefSeq" id="WP_189475067.1">
    <property type="nucleotide sequence ID" value="NZ_BMYM01000001.1"/>
</dbReference>
<feature type="transmembrane region" description="Helical" evidence="9">
    <location>
        <begin position="944"/>
        <end position="966"/>
    </location>
</feature>
<keyword evidence="11" id="KW-1185">Reference proteome</keyword>
<accession>A0A918XE69</accession>
<sequence>MWFTDLFIKRPVVAIVVSSIILLLGAASLSRVAVREFPELERSVIYVNTAYRGASARTVQGFVTTPLQINIAGASGIEYMTSTSNPGISSIEVHVRLGENSSDVLAEVIAKVNEARDELPRDAEDPVVSTASGGDALMYLAFSSDQMTPYQITDYLVRNVQPDLATLPGMGKANMFGRFLAMRIWLDPVRMAALGVTAADISEAIQRDNFVSTTGATEGNLVRATVDARTDMQTEADFEAIVVRQSGEDRVRLGDVAEVELSAENSQVRTYSSGEASVFMGLTPTPDANPLDLSREVHAAIPRIRENLPADMTLFLDWDGSEPINDALTEVVRTLIEAALIVMLVIYLFLGSFRVVLIPLVAIPLSLIGVVFMVYSLGFSLNLLTLLAMVIAIGLVVDDAIVVVENVHRHIEEGATPMRAAIMGAREVATPVVAMTLTLAAVYAPIAFIGGLTGALFSEFALTLAGAVFVSGIVALTLSPMMCAYVLKDAEHQGRFADWLDQRFEVLIHQYQKLLVSCLRNRGAVLLFSGTILLSLPALFLLSQQELAPEEDTGSLYVVGTPPRFANIDYINYYLDEVVSLWKAIPEFSHSWQFMSPDSNFGGVTMHRWDERERTQQEVQQEFQQKLGSVAGMELFSFGTPPLPGSDAGLPVSFVIASTAPYEEVYRVGEELLKRARESGQFIFVTQSLNFDRPEVQVNIDRELSARLGISMRDIGQTLATMLGEGEVNRFTVEGRSYKVIPQAGRGFRLTKEELEKYYLRTASDELVPLSSVISLGSRVEANDLTQYQQLNSTTIQGLMMPPNTLGTGLEYLRAELADIAPTGFRDGYTGPSRRLMQETASFPILFTLSMLLIFLVLAAQFNSFRDPLVVLVSVPLSIFGAVVPIALGFATLNIYTQIGLLTLIGLISKHGILIVQFANQLCAHGHSRYDAVLQSAAMRLRPILMTTFATVLGVLPLLIAVGPGANARFSIGLVITTGMLVGTLFTLFVLPVFFLPFLKEKSAEANQDQRATPAPASLPAEPATGH</sequence>
<feature type="transmembrane region" description="Helical" evidence="9">
    <location>
        <begin position="869"/>
        <end position="893"/>
    </location>
</feature>
<dbReference type="InterPro" id="IPR027463">
    <property type="entry name" value="AcrB_DN_DC_subdom"/>
</dbReference>
<feature type="transmembrane region" description="Helical" evidence="9">
    <location>
        <begin position="972"/>
        <end position="999"/>
    </location>
</feature>
<evidence type="ECO:0000256" key="4">
    <source>
        <dbReference type="ARBA" id="ARBA00022519"/>
    </source>
</evidence>
<keyword evidence="4" id="KW-0997">Cell inner membrane</keyword>
<feature type="transmembrane region" description="Helical" evidence="9">
    <location>
        <begin position="841"/>
        <end position="862"/>
    </location>
</feature>
<organism evidence="10 11">
    <name type="scientific">Parahalioglobus pacificus</name>
    <dbReference type="NCBI Taxonomy" id="930806"/>
    <lineage>
        <taxon>Bacteria</taxon>
        <taxon>Pseudomonadati</taxon>
        <taxon>Pseudomonadota</taxon>
        <taxon>Gammaproteobacteria</taxon>
        <taxon>Cellvibrionales</taxon>
        <taxon>Halieaceae</taxon>
        <taxon>Parahalioglobus</taxon>
    </lineage>
</organism>
<protein>
    <submittedName>
        <fullName evidence="10">MexW/MexI family multidrug efflux RND transporter permease subunit</fullName>
    </submittedName>
</protein>
<evidence type="ECO:0000313" key="11">
    <source>
        <dbReference type="Proteomes" id="UP000644693"/>
    </source>
</evidence>
<gene>
    <name evidence="10" type="ORF">GCM10007053_06360</name>
</gene>
<feature type="region of interest" description="Disordered" evidence="8">
    <location>
        <begin position="1007"/>
        <end position="1027"/>
    </location>
</feature>
<dbReference type="Proteomes" id="UP000644693">
    <property type="component" value="Unassembled WGS sequence"/>
</dbReference>
<dbReference type="PRINTS" id="PR00702">
    <property type="entry name" value="ACRIFLAVINRP"/>
</dbReference>
<dbReference type="SUPFAM" id="SSF82866">
    <property type="entry name" value="Multidrug efflux transporter AcrB transmembrane domain"/>
    <property type="match status" value="2"/>
</dbReference>
<evidence type="ECO:0000256" key="8">
    <source>
        <dbReference type="SAM" id="MobiDB-lite"/>
    </source>
</evidence>
<name>A0A918XE69_9GAMM</name>
<evidence type="ECO:0000256" key="3">
    <source>
        <dbReference type="ARBA" id="ARBA00022475"/>
    </source>
</evidence>
<evidence type="ECO:0000313" key="10">
    <source>
        <dbReference type="EMBL" id="GHD27714.1"/>
    </source>
</evidence>
<dbReference type="SUPFAM" id="SSF82714">
    <property type="entry name" value="Multidrug efflux transporter AcrB TolC docking domain, DN and DC subdomains"/>
    <property type="match status" value="2"/>
</dbReference>
<dbReference type="FunFam" id="1.20.1640.10:FF:000001">
    <property type="entry name" value="Efflux pump membrane transporter"/>
    <property type="match status" value="1"/>
</dbReference>
<evidence type="ECO:0000256" key="9">
    <source>
        <dbReference type="SAM" id="Phobius"/>
    </source>
</evidence>
<keyword evidence="6 9" id="KW-1133">Transmembrane helix</keyword>
<comment type="subcellular location">
    <subcellularLocation>
        <location evidence="1">Cell inner membrane</location>
        <topology evidence="1">Multi-pass membrane protein</topology>
    </subcellularLocation>
</comment>
<feature type="transmembrane region" description="Helical" evidence="9">
    <location>
        <begin position="331"/>
        <end position="350"/>
    </location>
</feature>
<dbReference type="Gene3D" id="1.20.1640.10">
    <property type="entry name" value="Multidrug efflux transporter AcrB transmembrane domain"/>
    <property type="match status" value="2"/>
</dbReference>
<feature type="transmembrane region" description="Helical" evidence="9">
    <location>
        <begin position="357"/>
        <end position="377"/>
    </location>
</feature>
<feature type="transmembrane region" description="Helical" evidence="9">
    <location>
        <begin position="12"/>
        <end position="34"/>
    </location>
</feature>
<feature type="transmembrane region" description="Helical" evidence="9">
    <location>
        <begin position="899"/>
        <end position="923"/>
    </location>
</feature>
<dbReference type="PANTHER" id="PTHR32063">
    <property type="match status" value="1"/>
</dbReference>
<dbReference type="Gene3D" id="3.30.70.1440">
    <property type="entry name" value="Multidrug efflux transporter AcrB pore domain"/>
    <property type="match status" value="1"/>
</dbReference>
<dbReference type="GO" id="GO:0005886">
    <property type="term" value="C:plasma membrane"/>
    <property type="evidence" value="ECO:0007669"/>
    <property type="project" value="UniProtKB-SubCell"/>
</dbReference>
<dbReference type="PANTHER" id="PTHR32063:SF14">
    <property type="entry name" value="BLL4319 PROTEIN"/>
    <property type="match status" value="1"/>
</dbReference>
<dbReference type="Gene3D" id="3.30.70.1320">
    <property type="entry name" value="Multidrug efflux transporter AcrB pore domain like"/>
    <property type="match status" value="1"/>
</dbReference>
<dbReference type="InterPro" id="IPR001036">
    <property type="entry name" value="Acrflvin-R"/>
</dbReference>
<dbReference type="Gene3D" id="3.30.70.1430">
    <property type="entry name" value="Multidrug efflux transporter AcrB pore domain"/>
    <property type="match status" value="2"/>
</dbReference>
<reference evidence="10" key="1">
    <citation type="journal article" date="2014" name="Int. J. Syst. Evol. Microbiol.">
        <title>Complete genome sequence of Corynebacterium casei LMG S-19264T (=DSM 44701T), isolated from a smear-ripened cheese.</title>
        <authorList>
            <consortium name="US DOE Joint Genome Institute (JGI-PGF)"/>
            <person name="Walter F."/>
            <person name="Albersmeier A."/>
            <person name="Kalinowski J."/>
            <person name="Ruckert C."/>
        </authorList>
    </citation>
    <scope>NUCLEOTIDE SEQUENCE</scope>
    <source>
        <strain evidence="10">KCTC 23430</strain>
    </source>
</reference>
<feature type="transmembrane region" description="Helical" evidence="9">
    <location>
        <begin position="460"/>
        <end position="487"/>
    </location>
</feature>
<dbReference type="GO" id="GO:0042910">
    <property type="term" value="F:xenobiotic transmembrane transporter activity"/>
    <property type="evidence" value="ECO:0007669"/>
    <property type="project" value="TreeGrafter"/>
</dbReference>
<feature type="transmembrane region" description="Helical" evidence="9">
    <location>
        <begin position="428"/>
        <end position="448"/>
    </location>
</feature>
<dbReference type="AlphaFoldDB" id="A0A918XE69"/>
<evidence type="ECO:0000256" key="7">
    <source>
        <dbReference type="ARBA" id="ARBA00023136"/>
    </source>
</evidence>
<dbReference type="EMBL" id="BMYM01000001">
    <property type="protein sequence ID" value="GHD27714.1"/>
    <property type="molecule type" value="Genomic_DNA"/>
</dbReference>
<dbReference type="Pfam" id="PF00873">
    <property type="entry name" value="ACR_tran"/>
    <property type="match status" value="1"/>
</dbReference>
<keyword evidence="5 9" id="KW-0812">Transmembrane</keyword>
<keyword evidence="2" id="KW-0813">Transport</keyword>
<evidence type="ECO:0000256" key="1">
    <source>
        <dbReference type="ARBA" id="ARBA00004429"/>
    </source>
</evidence>
<dbReference type="SUPFAM" id="SSF82693">
    <property type="entry name" value="Multidrug efflux transporter AcrB pore domain, PN1, PN2, PC1 and PC2 subdomains"/>
    <property type="match status" value="3"/>
</dbReference>
<dbReference type="Gene3D" id="3.30.2090.10">
    <property type="entry name" value="Multidrug efflux transporter AcrB TolC docking domain, DN and DC subdomains"/>
    <property type="match status" value="2"/>
</dbReference>
<comment type="caution">
    <text evidence="10">The sequence shown here is derived from an EMBL/GenBank/DDBJ whole genome shotgun (WGS) entry which is preliminary data.</text>
</comment>
<feature type="transmembrane region" description="Helical" evidence="9">
    <location>
        <begin position="383"/>
        <end position="407"/>
    </location>
</feature>
<feature type="transmembrane region" description="Helical" evidence="9">
    <location>
        <begin position="523"/>
        <end position="542"/>
    </location>
</feature>
<keyword evidence="3" id="KW-1003">Cell membrane</keyword>
<proteinExistence type="predicted"/>
<evidence type="ECO:0000256" key="2">
    <source>
        <dbReference type="ARBA" id="ARBA00022448"/>
    </source>
</evidence>
<reference evidence="10" key="2">
    <citation type="submission" date="2020-09" db="EMBL/GenBank/DDBJ databases">
        <authorList>
            <person name="Sun Q."/>
            <person name="Kim S."/>
        </authorList>
    </citation>
    <scope>NUCLEOTIDE SEQUENCE</scope>
    <source>
        <strain evidence="10">KCTC 23430</strain>
    </source>
</reference>
<evidence type="ECO:0000256" key="5">
    <source>
        <dbReference type="ARBA" id="ARBA00022692"/>
    </source>
</evidence>
<evidence type="ECO:0000256" key="6">
    <source>
        <dbReference type="ARBA" id="ARBA00022989"/>
    </source>
</evidence>